<dbReference type="Proteomes" id="UP001500603">
    <property type="component" value="Unassembled WGS sequence"/>
</dbReference>
<proteinExistence type="predicted"/>
<evidence type="ECO:0000313" key="5">
    <source>
        <dbReference type="Proteomes" id="UP001500603"/>
    </source>
</evidence>
<evidence type="ECO:0000259" key="3">
    <source>
        <dbReference type="Pfam" id="PF00440"/>
    </source>
</evidence>
<dbReference type="PANTHER" id="PTHR30055:SF148">
    <property type="entry name" value="TETR-FAMILY TRANSCRIPTIONAL REGULATOR"/>
    <property type="match status" value="1"/>
</dbReference>
<dbReference type="InterPro" id="IPR050109">
    <property type="entry name" value="HTH-type_TetR-like_transc_reg"/>
</dbReference>
<protein>
    <recommendedName>
        <fullName evidence="3">HTH tetR-type domain-containing protein</fullName>
    </recommendedName>
</protein>
<evidence type="ECO:0000256" key="1">
    <source>
        <dbReference type="ARBA" id="ARBA00023125"/>
    </source>
</evidence>
<keyword evidence="1" id="KW-0238">DNA-binding</keyword>
<sequence length="232" mass="24647">MWLADVSLATTHSYDVTIEWTGNHGTGTATQGYTGLTMEAVAVKSGVNKTTLYRWWSSKDALLADALTNSDLLSFPVPGTGTLRSDLLEVAAAIHGLLTDTKTAPLATAVLAAAPDRPQLGAMSHTFFAAGSNANAPYSNERSNAANYPNPPIPQRSWTRRALRPLRQFTWTAHCRRIGPANGPDFVGIPGAADDAFPDAVMPTPNHLRRDGFHSFPDVPLTGGDPNAGGPE</sequence>
<reference evidence="5" key="1">
    <citation type="journal article" date="2019" name="Int. J. Syst. Evol. Microbiol.">
        <title>The Global Catalogue of Microorganisms (GCM) 10K type strain sequencing project: providing services to taxonomists for standard genome sequencing and annotation.</title>
        <authorList>
            <consortium name="The Broad Institute Genomics Platform"/>
            <consortium name="The Broad Institute Genome Sequencing Center for Infectious Disease"/>
            <person name="Wu L."/>
            <person name="Ma J."/>
        </authorList>
    </citation>
    <scope>NUCLEOTIDE SEQUENCE [LARGE SCALE GENOMIC DNA]</scope>
    <source>
        <strain evidence="5">JCM 18298</strain>
    </source>
</reference>
<evidence type="ECO:0000313" key="4">
    <source>
        <dbReference type="EMBL" id="GAA5051337.1"/>
    </source>
</evidence>
<dbReference type="EMBL" id="BAABJM010000002">
    <property type="protein sequence ID" value="GAA5051337.1"/>
    <property type="molecule type" value="Genomic_DNA"/>
</dbReference>
<keyword evidence="5" id="KW-1185">Reference proteome</keyword>
<comment type="caution">
    <text evidence="4">The sequence shown here is derived from an EMBL/GenBank/DDBJ whole genome shotgun (WGS) entry which is preliminary data.</text>
</comment>
<dbReference type="SUPFAM" id="SSF46689">
    <property type="entry name" value="Homeodomain-like"/>
    <property type="match status" value="1"/>
</dbReference>
<dbReference type="InterPro" id="IPR009057">
    <property type="entry name" value="Homeodomain-like_sf"/>
</dbReference>
<gene>
    <name evidence="4" type="ORF">GCM10023318_22610</name>
</gene>
<dbReference type="PANTHER" id="PTHR30055">
    <property type="entry name" value="HTH-TYPE TRANSCRIPTIONAL REGULATOR RUTR"/>
    <property type="match status" value="1"/>
</dbReference>
<feature type="domain" description="HTH tetR-type" evidence="3">
    <location>
        <begin position="29"/>
        <end position="65"/>
    </location>
</feature>
<dbReference type="Gene3D" id="1.10.357.10">
    <property type="entry name" value="Tetracycline Repressor, domain 2"/>
    <property type="match status" value="1"/>
</dbReference>
<evidence type="ECO:0000256" key="2">
    <source>
        <dbReference type="SAM" id="MobiDB-lite"/>
    </source>
</evidence>
<feature type="region of interest" description="Disordered" evidence="2">
    <location>
        <begin position="203"/>
        <end position="232"/>
    </location>
</feature>
<dbReference type="Pfam" id="PF00440">
    <property type="entry name" value="TetR_N"/>
    <property type="match status" value="1"/>
</dbReference>
<accession>A0ABP9K748</accession>
<organism evidence="4 5">
    <name type="scientific">Nocardia callitridis</name>
    <dbReference type="NCBI Taxonomy" id="648753"/>
    <lineage>
        <taxon>Bacteria</taxon>
        <taxon>Bacillati</taxon>
        <taxon>Actinomycetota</taxon>
        <taxon>Actinomycetes</taxon>
        <taxon>Mycobacteriales</taxon>
        <taxon>Nocardiaceae</taxon>
        <taxon>Nocardia</taxon>
    </lineage>
</organism>
<name>A0ABP9K748_9NOCA</name>
<dbReference type="InterPro" id="IPR001647">
    <property type="entry name" value="HTH_TetR"/>
</dbReference>